<reference evidence="1" key="1">
    <citation type="submission" date="2021-11" db="EMBL/GenBank/DDBJ databases">
        <title>Fusarium solani-melongenae Genome sequencing and assembly.</title>
        <authorList>
            <person name="Xie S."/>
            <person name="Huang L."/>
            <person name="Zhang X."/>
        </authorList>
    </citation>
    <scope>NUCLEOTIDE SEQUENCE</scope>
    <source>
        <strain evidence="1">CRI 24-3</strain>
    </source>
</reference>
<sequence>MSLPPSLYRYSSLPEGSIRLLRLLPHQDEHAPIQCQLFDCALADSGSTRPYEALSYVWGSEIKPRSLSIDSCDLPVGENLYAALSNLRDCSIERTVWADAVCINQRDPKEKGKQVQSMAKIYAKASGVIVWLGEATPDSGKALEKIRMATQQRMKLPLNERAIIRLLERSWFQRIWVLQEVAAARHVLIKCGPTGIDGYAFCSGLSALNLSYETHPDLRPLIRSVAYLIRGAAFRPRCATGRLGRFSLDICSLGELIEMYHTHKATDRRDKVYALLGMSSDDPSIAGLSANYEISWGQLFQQLVNFFFSKRASVDTWDDKEMALIRGKGCIMGRVYSVERDIGREDRQHVIVKWRNELGYGRKGSRWTFQASAKSVQVGDAVCLLEGASMPTIIRLCGDCWAVVMIAVPPPDYLHAASRNIKQKLLRLAASFPHDFVLFWDWDMYPDESLGRKDYEHFMGTLMAKCPKADLGDCLNKVLRLRDIGVVLQDMRSDGEARKIFRKAMETFESALRSMDCPGLACPCHGRWGKEDIEKLEDMAGQLIKEKDGWMPLWLATETGCETIVKAVLSTGKVDPGAKGGFNERTPLLLAVEKGPKAVIKLLRDAGKVDPDAKERFDGWTPLSLAAENGQETIVKLLLDTGKVDPDAKGGFNEQTPLSLAAENGHETIVKLLLDTGKVDLEAKERLEGRTPLLLAKMKGHEAIVKLLLNAEDRHK</sequence>
<gene>
    <name evidence="1" type="ORF">LCI18_013089</name>
</gene>
<keyword evidence="2" id="KW-1185">Reference proteome</keyword>
<name>A0ACD3ZLK1_FUSSC</name>
<proteinExistence type="predicted"/>
<protein>
    <submittedName>
        <fullName evidence="1">Uncharacterized protein</fullName>
    </submittedName>
</protein>
<evidence type="ECO:0000313" key="2">
    <source>
        <dbReference type="Proteomes" id="UP000830768"/>
    </source>
</evidence>
<organism evidence="1 2">
    <name type="scientific">Fusarium solani subsp. cucurbitae</name>
    <name type="common">Neocosmosporum cucurbitae</name>
    <dbReference type="NCBI Taxonomy" id="2747967"/>
    <lineage>
        <taxon>Eukaryota</taxon>
        <taxon>Fungi</taxon>
        <taxon>Dikarya</taxon>
        <taxon>Ascomycota</taxon>
        <taxon>Pezizomycotina</taxon>
        <taxon>Sordariomycetes</taxon>
        <taxon>Hypocreomycetidae</taxon>
        <taxon>Hypocreales</taxon>
        <taxon>Nectriaceae</taxon>
        <taxon>Fusarium</taxon>
        <taxon>Fusarium solani species complex</taxon>
    </lineage>
</organism>
<evidence type="ECO:0000313" key="1">
    <source>
        <dbReference type="EMBL" id="UPL02155.1"/>
    </source>
</evidence>
<dbReference type="EMBL" id="CP090039">
    <property type="protein sequence ID" value="UPL02155.1"/>
    <property type="molecule type" value="Genomic_DNA"/>
</dbReference>
<accession>A0ACD3ZLK1</accession>
<dbReference type="Proteomes" id="UP000830768">
    <property type="component" value="Chromosome 11"/>
</dbReference>